<dbReference type="SUPFAM" id="SSF52540">
    <property type="entry name" value="P-loop containing nucleoside triphosphate hydrolases"/>
    <property type="match status" value="1"/>
</dbReference>
<evidence type="ECO:0000256" key="4">
    <source>
        <dbReference type="ARBA" id="ARBA00022679"/>
    </source>
</evidence>
<dbReference type="PANTHER" id="PTHR10344">
    <property type="entry name" value="THYMIDYLATE KINASE"/>
    <property type="match status" value="1"/>
</dbReference>
<comment type="function">
    <text evidence="10 11">Phosphorylation of dTMP to form dTDP in both de novo and salvage pathways of dTTP synthesis.</text>
</comment>
<evidence type="ECO:0000256" key="5">
    <source>
        <dbReference type="ARBA" id="ARBA00022727"/>
    </source>
</evidence>
<proteinExistence type="inferred from homology"/>
<accession>A0A1F5EQD9</accession>
<evidence type="ECO:0000313" key="14">
    <source>
        <dbReference type="Proteomes" id="UP000176865"/>
    </source>
</evidence>
<dbReference type="GO" id="GO:0006233">
    <property type="term" value="P:dTDP biosynthetic process"/>
    <property type="evidence" value="ECO:0007669"/>
    <property type="project" value="InterPro"/>
</dbReference>
<dbReference type="InterPro" id="IPR018095">
    <property type="entry name" value="Thymidylate_kin_CS"/>
</dbReference>
<dbReference type="Gene3D" id="3.40.50.300">
    <property type="entry name" value="P-loop containing nucleotide triphosphate hydrolases"/>
    <property type="match status" value="1"/>
</dbReference>
<evidence type="ECO:0000256" key="1">
    <source>
        <dbReference type="ARBA" id="ARBA00009776"/>
    </source>
</evidence>
<protein>
    <recommendedName>
        <fullName evidence="3 11">Thymidylate kinase</fullName>
        <ecNumber evidence="2 11">2.7.4.9</ecNumber>
    </recommendedName>
    <alternativeName>
        <fullName evidence="11">dTMP kinase</fullName>
    </alternativeName>
</protein>
<dbReference type="EC" id="2.7.4.9" evidence="2 11"/>
<evidence type="ECO:0000256" key="7">
    <source>
        <dbReference type="ARBA" id="ARBA00022777"/>
    </source>
</evidence>
<dbReference type="GO" id="GO:0006235">
    <property type="term" value="P:dTTP biosynthetic process"/>
    <property type="evidence" value="ECO:0007669"/>
    <property type="project" value="UniProtKB-UniRule"/>
</dbReference>
<organism evidence="13 14">
    <name type="scientific">Candidatus Campbellbacteria bacterium RIFCSPLOWO2_01_FULL_34_15</name>
    <dbReference type="NCBI Taxonomy" id="1797579"/>
    <lineage>
        <taxon>Bacteria</taxon>
        <taxon>Candidatus Campbelliibacteriota</taxon>
    </lineage>
</organism>
<dbReference type="GO" id="GO:0005829">
    <property type="term" value="C:cytosol"/>
    <property type="evidence" value="ECO:0007669"/>
    <property type="project" value="TreeGrafter"/>
</dbReference>
<dbReference type="InterPro" id="IPR039430">
    <property type="entry name" value="Thymidylate_kin-like_dom"/>
</dbReference>
<dbReference type="GO" id="GO:0005524">
    <property type="term" value="F:ATP binding"/>
    <property type="evidence" value="ECO:0007669"/>
    <property type="project" value="UniProtKB-UniRule"/>
</dbReference>
<keyword evidence="6 11" id="KW-0547">Nucleotide-binding</keyword>
<dbReference type="HAMAP" id="MF_00165">
    <property type="entry name" value="Thymidylate_kinase"/>
    <property type="match status" value="1"/>
</dbReference>
<dbReference type="CDD" id="cd01672">
    <property type="entry name" value="TMPK"/>
    <property type="match status" value="1"/>
</dbReference>
<dbReference type="GO" id="GO:0004798">
    <property type="term" value="F:dTMP kinase activity"/>
    <property type="evidence" value="ECO:0007669"/>
    <property type="project" value="UniProtKB-UniRule"/>
</dbReference>
<sequence>MFITLEGGEGSGKTTQIERIFQYLSQKGHSCVKTREPGHGFIGRQIRALLMLPENETLVPTAELLLFMADRAQHIESFILPEMQKGNVVLCDRFFDSTIVYQGFAGRIGVERVITFHDVVFSHFRPDLTILFDLSPEVGLARTMCQLDQGERCESESRFEKKMLDFHERIREGFLGLSKLESKRIKVVNAEFSQEEVWSQIKKILDEFLANNPV</sequence>
<feature type="domain" description="Thymidylate kinase-like" evidence="12">
    <location>
        <begin position="5"/>
        <end position="201"/>
    </location>
</feature>
<evidence type="ECO:0000256" key="9">
    <source>
        <dbReference type="ARBA" id="ARBA00048743"/>
    </source>
</evidence>
<evidence type="ECO:0000256" key="10">
    <source>
        <dbReference type="ARBA" id="ARBA00057735"/>
    </source>
</evidence>
<comment type="caution">
    <text evidence="13">The sequence shown here is derived from an EMBL/GenBank/DDBJ whole genome shotgun (WGS) entry which is preliminary data.</text>
</comment>
<dbReference type="InterPro" id="IPR027417">
    <property type="entry name" value="P-loop_NTPase"/>
</dbReference>
<comment type="catalytic activity">
    <reaction evidence="9 11">
        <text>dTMP + ATP = dTDP + ADP</text>
        <dbReference type="Rhea" id="RHEA:13517"/>
        <dbReference type="ChEBI" id="CHEBI:30616"/>
        <dbReference type="ChEBI" id="CHEBI:58369"/>
        <dbReference type="ChEBI" id="CHEBI:63528"/>
        <dbReference type="ChEBI" id="CHEBI:456216"/>
        <dbReference type="EC" id="2.7.4.9"/>
    </reaction>
</comment>
<dbReference type="InterPro" id="IPR018094">
    <property type="entry name" value="Thymidylate_kinase"/>
</dbReference>
<evidence type="ECO:0000256" key="6">
    <source>
        <dbReference type="ARBA" id="ARBA00022741"/>
    </source>
</evidence>
<keyword evidence="8 11" id="KW-0067">ATP-binding</keyword>
<keyword evidence="5 11" id="KW-0545">Nucleotide biosynthesis</keyword>
<dbReference type="GO" id="GO:0006227">
    <property type="term" value="P:dUDP biosynthetic process"/>
    <property type="evidence" value="ECO:0007669"/>
    <property type="project" value="TreeGrafter"/>
</dbReference>
<dbReference type="STRING" id="1797579.A2996_01745"/>
<reference evidence="13 14" key="1">
    <citation type="journal article" date="2016" name="Nat. Commun.">
        <title>Thousands of microbial genomes shed light on interconnected biogeochemical processes in an aquifer system.</title>
        <authorList>
            <person name="Anantharaman K."/>
            <person name="Brown C.T."/>
            <person name="Hug L.A."/>
            <person name="Sharon I."/>
            <person name="Castelle C.J."/>
            <person name="Probst A.J."/>
            <person name="Thomas B.C."/>
            <person name="Singh A."/>
            <person name="Wilkins M.J."/>
            <person name="Karaoz U."/>
            <person name="Brodie E.L."/>
            <person name="Williams K.H."/>
            <person name="Hubbard S.S."/>
            <person name="Banfield J.F."/>
        </authorList>
    </citation>
    <scope>NUCLEOTIDE SEQUENCE [LARGE SCALE GENOMIC DNA]</scope>
</reference>
<dbReference type="NCBIfam" id="TIGR00041">
    <property type="entry name" value="DTMP_kinase"/>
    <property type="match status" value="1"/>
</dbReference>
<keyword evidence="7 11" id="KW-0418">Kinase</keyword>
<dbReference type="Pfam" id="PF02223">
    <property type="entry name" value="Thymidylate_kin"/>
    <property type="match status" value="1"/>
</dbReference>
<evidence type="ECO:0000256" key="2">
    <source>
        <dbReference type="ARBA" id="ARBA00012980"/>
    </source>
</evidence>
<evidence type="ECO:0000313" key="13">
    <source>
        <dbReference type="EMBL" id="OGD69404.1"/>
    </source>
</evidence>
<feature type="binding site" evidence="11">
    <location>
        <begin position="7"/>
        <end position="14"/>
    </location>
    <ligand>
        <name>ATP</name>
        <dbReference type="ChEBI" id="CHEBI:30616"/>
    </ligand>
</feature>
<dbReference type="AlphaFoldDB" id="A0A1F5EQD9"/>
<evidence type="ECO:0000259" key="12">
    <source>
        <dbReference type="Pfam" id="PF02223"/>
    </source>
</evidence>
<keyword evidence="4 11" id="KW-0808">Transferase</keyword>
<name>A0A1F5EQD9_9BACT</name>
<dbReference type="EMBL" id="MFAB01000002">
    <property type="protein sequence ID" value="OGD69404.1"/>
    <property type="molecule type" value="Genomic_DNA"/>
</dbReference>
<evidence type="ECO:0000256" key="3">
    <source>
        <dbReference type="ARBA" id="ARBA00017144"/>
    </source>
</evidence>
<evidence type="ECO:0000256" key="8">
    <source>
        <dbReference type="ARBA" id="ARBA00022840"/>
    </source>
</evidence>
<dbReference type="PROSITE" id="PS01331">
    <property type="entry name" value="THYMIDYLATE_KINASE"/>
    <property type="match status" value="1"/>
</dbReference>
<dbReference type="PANTHER" id="PTHR10344:SF4">
    <property type="entry name" value="UMP-CMP KINASE 2, MITOCHONDRIAL"/>
    <property type="match status" value="1"/>
</dbReference>
<dbReference type="Proteomes" id="UP000176865">
    <property type="component" value="Unassembled WGS sequence"/>
</dbReference>
<evidence type="ECO:0000256" key="11">
    <source>
        <dbReference type="HAMAP-Rule" id="MF_00165"/>
    </source>
</evidence>
<dbReference type="FunFam" id="3.40.50.300:FF:000225">
    <property type="entry name" value="Thymidylate kinase"/>
    <property type="match status" value="1"/>
</dbReference>
<comment type="similarity">
    <text evidence="1 11">Belongs to the thymidylate kinase family.</text>
</comment>
<gene>
    <name evidence="11" type="primary">tmk</name>
    <name evidence="13" type="ORF">A2996_01745</name>
</gene>